<dbReference type="Proteomes" id="UP000045285">
    <property type="component" value="Unassembled WGS sequence"/>
</dbReference>
<reference evidence="3" key="1">
    <citation type="submission" date="2014-08" db="EMBL/GenBank/DDBJ databases">
        <authorList>
            <person name="Moulin L."/>
        </authorList>
    </citation>
    <scope>NUCLEOTIDE SEQUENCE [LARGE SCALE GENOMIC DNA]</scope>
</reference>
<accession>A0A090G4T6</accession>
<protein>
    <submittedName>
        <fullName evidence="2">Uncharacterized protein</fullName>
    </submittedName>
</protein>
<feature type="region of interest" description="Disordered" evidence="1">
    <location>
        <begin position="58"/>
        <end position="80"/>
    </location>
</feature>
<dbReference type="EMBL" id="CCMZ01000056">
    <property type="protein sequence ID" value="CDX26048.1"/>
    <property type="molecule type" value="Genomic_DNA"/>
</dbReference>
<gene>
    <name evidence="2" type="ORF">MPL3356_60210</name>
</gene>
<organism evidence="2 3">
    <name type="scientific">Mesorhizobium plurifarium</name>
    <dbReference type="NCBI Taxonomy" id="69974"/>
    <lineage>
        <taxon>Bacteria</taxon>
        <taxon>Pseudomonadati</taxon>
        <taxon>Pseudomonadota</taxon>
        <taxon>Alphaproteobacteria</taxon>
        <taxon>Hyphomicrobiales</taxon>
        <taxon>Phyllobacteriaceae</taxon>
        <taxon>Mesorhizobium</taxon>
    </lineage>
</organism>
<dbReference type="AlphaFoldDB" id="A0A090G4T6"/>
<feature type="region of interest" description="Disordered" evidence="1">
    <location>
        <begin position="1"/>
        <end position="42"/>
    </location>
</feature>
<proteinExistence type="predicted"/>
<evidence type="ECO:0000313" key="3">
    <source>
        <dbReference type="Proteomes" id="UP000045285"/>
    </source>
</evidence>
<sequence length="126" mass="14021">MSPSGRLMPGTRRSARSTICRRMSRRISVGRPRRRATRRQPFTSCFWARRADDLCRQMQAARQAPGPQRDSGRRQQVARSTAAEAALEQLKGKCAAVGLGDFAVAFRPELRKTKTLTPSDHADVPG</sequence>
<evidence type="ECO:0000256" key="1">
    <source>
        <dbReference type="SAM" id="MobiDB-lite"/>
    </source>
</evidence>
<name>A0A090G4T6_MESPL</name>
<evidence type="ECO:0000313" key="2">
    <source>
        <dbReference type="EMBL" id="CDX26048.1"/>
    </source>
</evidence>
<keyword evidence="3" id="KW-1185">Reference proteome</keyword>